<dbReference type="AlphaFoldDB" id="A0A6B0U6G1"/>
<organism evidence="2">
    <name type="scientific">Ixodes ricinus</name>
    <name type="common">Common tick</name>
    <name type="synonym">Acarus ricinus</name>
    <dbReference type="NCBI Taxonomy" id="34613"/>
    <lineage>
        <taxon>Eukaryota</taxon>
        <taxon>Metazoa</taxon>
        <taxon>Ecdysozoa</taxon>
        <taxon>Arthropoda</taxon>
        <taxon>Chelicerata</taxon>
        <taxon>Arachnida</taxon>
        <taxon>Acari</taxon>
        <taxon>Parasitiformes</taxon>
        <taxon>Ixodida</taxon>
        <taxon>Ixodoidea</taxon>
        <taxon>Ixodidae</taxon>
        <taxon>Ixodinae</taxon>
        <taxon>Ixodes</taxon>
    </lineage>
</organism>
<sequence length="77" mass="8975">MAAAFALWLADLRPAITFHCTAPPVFLLLQSGKAESFFRRTFVCQASKKRRTLLKSTRAYRTLKRPDRRPPFNHFIH</sequence>
<feature type="chain" id="PRO_5025404050" evidence="1">
    <location>
        <begin position="18"/>
        <end position="77"/>
    </location>
</feature>
<evidence type="ECO:0000256" key="1">
    <source>
        <dbReference type="SAM" id="SignalP"/>
    </source>
</evidence>
<protein>
    <submittedName>
        <fullName evidence="2">Putative secreted protein</fullName>
    </submittedName>
</protein>
<reference evidence="2" key="1">
    <citation type="submission" date="2019-12" db="EMBL/GenBank/DDBJ databases">
        <title>An insight into the sialome of adult female Ixodes ricinus ticks feeding for 6 days.</title>
        <authorList>
            <person name="Perner J."/>
            <person name="Ribeiro J.M.C."/>
        </authorList>
    </citation>
    <scope>NUCLEOTIDE SEQUENCE</scope>
    <source>
        <strain evidence="2">Semi-engorged</strain>
        <tissue evidence="2">Salivary glands</tissue>
    </source>
</reference>
<evidence type="ECO:0000313" key="2">
    <source>
        <dbReference type="EMBL" id="MXU83806.1"/>
    </source>
</evidence>
<name>A0A6B0U6G1_IXORI</name>
<feature type="signal peptide" evidence="1">
    <location>
        <begin position="1"/>
        <end position="17"/>
    </location>
</feature>
<accession>A0A6B0U6G1</accession>
<keyword evidence="1" id="KW-0732">Signal</keyword>
<proteinExistence type="predicted"/>
<dbReference type="EMBL" id="GIFC01001723">
    <property type="protein sequence ID" value="MXU83806.1"/>
    <property type="molecule type" value="Transcribed_RNA"/>
</dbReference>